<dbReference type="AlphaFoldDB" id="A0A4R1FA81"/>
<evidence type="ECO:0000313" key="2">
    <source>
        <dbReference type="Proteomes" id="UP000294887"/>
    </source>
</evidence>
<proteinExistence type="predicted"/>
<dbReference type="Proteomes" id="UP000294887">
    <property type="component" value="Unassembled WGS sequence"/>
</dbReference>
<protein>
    <submittedName>
        <fullName evidence="1">Uncharacterized protein</fullName>
    </submittedName>
</protein>
<evidence type="ECO:0000313" key="1">
    <source>
        <dbReference type="EMBL" id="TCJ88808.1"/>
    </source>
</evidence>
<dbReference type="RefSeq" id="WP_131904481.1">
    <property type="nucleotide sequence ID" value="NZ_BAAAFU010000008.1"/>
</dbReference>
<reference evidence="1 2" key="1">
    <citation type="submission" date="2019-03" db="EMBL/GenBank/DDBJ databases">
        <title>Genomic Encyclopedia of Type Strains, Phase IV (KMG-IV): sequencing the most valuable type-strain genomes for metagenomic binning, comparative biology and taxonomic classification.</title>
        <authorList>
            <person name="Goeker M."/>
        </authorList>
    </citation>
    <scope>NUCLEOTIDE SEQUENCE [LARGE SCALE GENOMIC DNA]</scope>
    <source>
        <strain evidence="1 2">DSM 24830</strain>
    </source>
</reference>
<dbReference type="EMBL" id="SMFQ01000002">
    <property type="protein sequence ID" value="TCJ88808.1"/>
    <property type="molecule type" value="Genomic_DNA"/>
</dbReference>
<comment type="caution">
    <text evidence="1">The sequence shown here is derived from an EMBL/GenBank/DDBJ whole genome shotgun (WGS) entry which is preliminary data.</text>
</comment>
<keyword evidence="2" id="KW-1185">Reference proteome</keyword>
<name>A0A4R1FA81_9GAMM</name>
<sequence length="136" mass="14644">MNVKHYAGAKDRSFKTSTLTLSMKLLSIASLSILTIACSSSSSSFDSPELLPADSMMQGPGLFSGNKGSYDALEAKKPSSVVEARSSSTSTMPSLLAGKDLQQTSALLEEKIKQSQRNTIELDLLKRQVDEKLRAN</sequence>
<accession>A0A4R1FA81</accession>
<gene>
    <name evidence="1" type="ORF">EV695_0667</name>
</gene>
<organism evidence="1 2">
    <name type="scientific">Cocleimonas flava</name>
    <dbReference type="NCBI Taxonomy" id="634765"/>
    <lineage>
        <taxon>Bacteria</taxon>
        <taxon>Pseudomonadati</taxon>
        <taxon>Pseudomonadota</taxon>
        <taxon>Gammaproteobacteria</taxon>
        <taxon>Thiotrichales</taxon>
        <taxon>Thiotrichaceae</taxon>
        <taxon>Cocleimonas</taxon>
    </lineage>
</organism>